<keyword evidence="3" id="KW-1185">Reference proteome</keyword>
<accession>A0AAV0VBT2</accession>
<feature type="compositionally biased region" description="Polar residues" evidence="1">
    <location>
        <begin position="62"/>
        <end position="77"/>
    </location>
</feature>
<feature type="compositionally biased region" description="Basic and acidic residues" evidence="1">
    <location>
        <begin position="90"/>
        <end position="102"/>
    </location>
</feature>
<comment type="caution">
    <text evidence="2">The sequence shown here is derived from an EMBL/GenBank/DDBJ whole genome shotgun (WGS) entry which is preliminary data.</text>
</comment>
<evidence type="ECO:0000313" key="3">
    <source>
        <dbReference type="Proteomes" id="UP001162029"/>
    </source>
</evidence>
<feature type="region of interest" description="Disordered" evidence="1">
    <location>
        <begin position="62"/>
        <end position="114"/>
    </location>
</feature>
<dbReference type="Proteomes" id="UP001162029">
    <property type="component" value="Unassembled WGS sequence"/>
</dbReference>
<gene>
    <name evidence="2" type="ORF">PDE001_LOCUS11072</name>
</gene>
<reference evidence="2" key="1">
    <citation type="submission" date="2022-12" db="EMBL/GenBank/DDBJ databases">
        <authorList>
            <person name="Webb A."/>
        </authorList>
    </citation>
    <scope>NUCLEOTIDE SEQUENCE</scope>
    <source>
        <strain evidence="2">Pd1</strain>
    </source>
</reference>
<dbReference type="AlphaFoldDB" id="A0AAV0VBT2"/>
<feature type="compositionally biased region" description="Polar residues" evidence="1">
    <location>
        <begin position="105"/>
        <end position="114"/>
    </location>
</feature>
<evidence type="ECO:0000256" key="1">
    <source>
        <dbReference type="SAM" id="MobiDB-lite"/>
    </source>
</evidence>
<dbReference type="EMBL" id="CANTFM010002349">
    <property type="protein sequence ID" value="CAI5746052.1"/>
    <property type="molecule type" value="Genomic_DNA"/>
</dbReference>
<sequence>MWQLLEQVTENAPVNTSSYVNFVYEKAQTLVTAVQDEASTLLSSAMGSARYGPVDEILSRLSSTSMHGQKQTMMDNNKAQEDNSDEDSSKEDALDGDYEHRPAVQTATSGKGRQ</sequence>
<organism evidence="2 3">
    <name type="scientific">Peronospora destructor</name>
    <dbReference type="NCBI Taxonomy" id="86335"/>
    <lineage>
        <taxon>Eukaryota</taxon>
        <taxon>Sar</taxon>
        <taxon>Stramenopiles</taxon>
        <taxon>Oomycota</taxon>
        <taxon>Peronosporomycetes</taxon>
        <taxon>Peronosporales</taxon>
        <taxon>Peronosporaceae</taxon>
        <taxon>Peronospora</taxon>
    </lineage>
</organism>
<protein>
    <submittedName>
        <fullName evidence="2">Uncharacterized protein</fullName>
    </submittedName>
</protein>
<proteinExistence type="predicted"/>
<evidence type="ECO:0000313" key="2">
    <source>
        <dbReference type="EMBL" id="CAI5746052.1"/>
    </source>
</evidence>
<name>A0AAV0VBT2_9STRA</name>